<accession>A0A6N7PT72</accession>
<evidence type="ECO:0000259" key="2">
    <source>
        <dbReference type="PROSITE" id="PS50060"/>
    </source>
</evidence>
<gene>
    <name evidence="3" type="ORF">GF068_19040</name>
</gene>
<evidence type="ECO:0000313" key="3">
    <source>
        <dbReference type="EMBL" id="MRG93996.1"/>
    </source>
</evidence>
<evidence type="ECO:0000256" key="1">
    <source>
        <dbReference type="ARBA" id="ARBA00023157"/>
    </source>
</evidence>
<dbReference type="EMBL" id="WJIE01000005">
    <property type="protein sequence ID" value="MRG93996.1"/>
    <property type="molecule type" value="Genomic_DNA"/>
</dbReference>
<dbReference type="PROSITE" id="PS50068">
    <property type="entry name" value="LDLRA_2"/>
    <property type="match status" value="1"/>
</dbReference>
<keyword evidence="1" id="KW-1015">Disulfide bond</keyword>
<protein>
    <recommendedName>
        <fullName evidence="2">MAM domain-containing protein</fullName>
    </recommendedName>
</protein>
<dbReference type="InterPro" id="IPR021655">
    <property type="entry name" value="Put_metal-bd"/>
</dbReference>
<sequence>MGGASSSSASSSSGGAGGVLCTADELCNGIDDDCDGAVDEGGSLCPGPGEVCAAGACKADCAAPEANPCAPGTGRRARRRRLHRAFPAPADVLKVDSPRGLSSNTHMRRFARASLLSLGLAVSFVGASGCGEPSTGTAGGAGGGTAGQGGVAGQGGGGAGGMGGGGGAGGQGGGASCTDGETRACYDGEPATADEGECKQGTQTCMGGAFGACEGQVLPVAEVCDGRDEDCNGQVDDGIADVTCGLGQCQVTVPGCEGAEVPTCTPLPPATAEACDGADDDCDGMIDEGCSCADGQTQPCYSGGAGTQGVGACKPGAQTCAGGAWGACEGEVVPGTEACNGADDDCDGQTDEALGLLECGAGACFASVAACINGVPQTCTPGNPKAETCNGVDDDCNLLIDDGLGVLTCGLGACQVTVPACSGGQAQTCVPGVGSNEVCDGQDNDCDGNVDEGNPGGGGACQTGLAGACAQGTQACSGGVLQCMATVQPVAESCNGKDDDCDGQTDEQNPGGGITCNTGQLGVCAQGSTACQGGGIVCNPNNQPSVETCDGFDNNCNGAVDEQNPGGGTPCQTGKPGICAAGTTACQNGQLACVQTNQPSLEVCDGLDNNCNGSADEGNPGSGGVCSTGLPGACGAGIYQCQGGGLVCVSTTMPTTEICDNKDNDCDGMVDENNPGGGMACSTGQQGVCGAGMTTCAGGLVVCTPTTLPSAEVCDGLDNDCDGVVDEGTASGACTTGQPGVCGAGTLVCQSGSTVCVPTNSPSAEVCDGLDNDCDGTTDEGNPGGGMVCGPTLPAPCTNNTTQCVNGALVCGVTSVFEETFATATAANGWNGWTLGTEWQIGAATASSGHDDGYPDPSLDHTPTSDNKLAGVVIGGNASIAATHPMYYLTSPVINTSGAGSIVLDFWRFLNSDYAPYMTNAIEVYNGSSWVVVWQSDTTSIEDSAWQNILHDLTAYKNTNLRVRFGFAIGQTSFLYSMSSWNVDDVVIRRCQ</sequence>
<feature type="domain" description="MAM" evidence="2">
    <location>
        <begin position="813"/>
        <end position="992"/>
    </location>
</feature>
<dbReference type="InterPro" id="IPR013320">
    <property type="entry name" value="ConA-like_dom_sf"/>
</dbReference>
<reference evidence="3 4" key="1">
    <citation type="submission" date="2019-10" db="EMBL/GenBank/DDBJ databases">
        <title>A soil myxobacterium in the family Polyangiaceae.</title>
        <authorList>
            <person name="Li Y."/>
            <person name="Wang J."/>
        </authorList>
    </citation>
    <scope>NUCLEOTIDE SEQUENCE [LARGE SCALE GENOMIC DNA]</scope>
    <source>
        <strain evidence="3 4">DSM 14734</strain>
    </source>
</reference>
<keyword evidence="4" id="KW-1185">Reference proteome</keyword>
<dbReference type="AlphaFoldDB" id="A0A6N7PT72"/>
<dbReference type="InterPro" id="IPR002172">
    <property type="entry name" value="LDrepeatLR_classA_rpt"/>
</dbReference>
<dbReference type="SUPFAM" id="SSF49899">
    <property type="entry name" value="Concanavalin A-like lectins/glucanases"/>
    <property type="match status" value="1"/>
</dbReference>
<name>A0A6N7PT72_9BACT</name>
<dbReference type="OrthoDB" id="68195at2"/>
<dbReference type="InterPro" id="IPR000998">
    <property type="entry name" value="MAM_dom"/>
</dbReference>
<proteinExistence type="predicted"/>
<dbReference type="Proteomes" id="UP000440224">
    <property type="component" value="Unassembled WGS sequence"/>
</dbReference>
<comment type="caution">
    <text evidence="3">The sequence shown here is derived from an EMBL/GenBank/DDBJ whole genome shotgun (WGS) entry which is preliminary data.</text>
</comment>
<organism evidence="3 4">
    <name type="scientific">Polyangium spumosum</name>
    <dbReference type="NCBI Taxonomy" id="889282"/>
    <lineage>
        <taxon>Bacteria</taxon>
        <taxon>Pseudomonadati</taxon>
        <taxon>Myxococcota</taxon>
        <taxon>Polyangia</taxon>
        <taxon>Polyangiales</taxon>
        <taxon>Polyangiaceae</taxon>
        <taxon>Polyangium</taxon>
    </lineage>
</organism>
<dbReference type="GO" id="GO:0016020">
    <property type="term" value="C:membrane"/>
    <property type="evidence" value="ECO:0007669"/>
    <property type="project" value="InterPro"/>
</dbReference>
<evidence type="ECO:0000313" key="4">
    <source>
        <dbReference type="Proteomes" id="UP000440224"/>
    </source>
</evidence>
<dbReference type="PROSITE" id="PS50060">
    <property type="entry name" value="MAM_2"/>
    <property type="match status" value="1"/>
</dbReference>
<dbReference type="Pfam" id="PF11617">
    <property type="entry name" value="Cu-binding_MopE"/>
    <property type="match status" value="12"/>
</dbReference>